<comment type="similarity">
    <text evidence="2">Belongs to the oligopeptide OPT transporter (TC 2.A.67.1) family.</text>
</comment>
<evidence type="ECO:0000256" key="3">
    <source>
        <dbReference type="ARBA" id="ARBA00022448"/>
    </source>
</evidence>
<dbReference type="Proteomes" id="UP001180020">
    <property type="component" value="Unassembled WGS sequence"/>
</dbReference>
<reference evidence="11" key="2">
    <citation type="submission" date="2023-06" db="EMBL/GenBank/DDBJ databases">
        <authorList>
            <person name="Ma L."/>
            <person name="Liu K.-W."/>
            <person name="Li Z."/>
            <person name="Hsiao Y.-Y."/>
            <person name="Qi Y."/>
            <person name="Fu T."/>
            <person name="Tang G."/>
            <person name="Zhang D."/>
            <person name="Sun W.-H."/>
            <person name="Liu D.-K."/>
            <person name="Li Y."/>
            <person name="Chen G.-Z."/>
            <person name="Liu X.-D."/>
            <person name="Liao X.-Y."/>
            <person name="Jiang Y.-T."/>
            <person name="Yu X."/>
            <person name="Hao Y."/>
            <person name="Huang J."/>
            <person name="Zhao X.-W."/>
            <person name="Ke S."/>
            <person name="Chen Y.-Y."/>
            <person name="Wu W.-L."/>
            <person name="Hsu J.-L."/>
            <person name="Lin Y.-F."/>
            <person name="Huang M.-D."/>
            <person name="Li C.-Y."/>
            <person name="Huang L."/>
            <person name="Wang Z.-W."/>
            <person name="Zhao X."/>
            <person name="Zhong W.-Y."/>
            <person name="Peng D.-H."/>
            <person name="Ahmad S."/>
            <person name="Lan S."/>
            <person name="Zhang J.-S."/>
            <person name="Tsai W.-C."/>
            <person name="Van De Peer Y."/>
            <person name="Liu Z.-J."/>
        </authorList>
    </citation>
    <scope>NUCLEOTIDE SEQUENCE</scope>
    <source>
        <strain evidence="11">CP</strain>
        <tissue evidence="11">Leaves</tissue>
    </source>
</reference>
<dbReference type="InterPro" id="IPR004813">
    <property type="entry name" value="OPT"/>
</dbReference>
<evidence type="ECO:0000256" key="6">
    <source>
        <dbReference type="ARBA" id="ARBA00022927"/>
    </source>
</evidence>
<evidence type="ECO:0000256" key="5">
    <source>
        <dbReference type="ARBA" id="ARBA00022856"/>
    </source>
</evidence>
<keyword evidence="7 9" id="KW-1133">Transmembrane helix</keyword>
<gene>
    <name evidence="11" type="primary">OPT5</name>
    <name evidence="11" type="ORF">QJS10_CPB17g00440</name>
    <name evidence="10" type="ORF">QJS10_CPB17g00444</name>
</gene>
<feature type="transmembrane region" description="Helical" evidence="9">
    <location>
        <begin position="387"/>
        <end position="404"/>
    </location>
</feature>
<evidence type="ECO:0000313" key="10">
    <source>
        <dbReference type="EMBL" id="KAK1291126.1"/>
    </source>
</evidence>
<name>A0AAV9CQG6_ACOCL</name>
<evidence type="ECO:0000256" key="4">
    <source>
        <dbReference type="ARBA" id="ARBA00022692"/>
    </source>
</evidence>
<dbReference type="GO" id="GO:0035673">
    <property type="term" value="F:oligopeptide transmembrane transporter activity"/>
    <property type="evidence" value="ECO:0007669"/>
    <property type="project" value="InterPro"/>
</dbReference>
<feature type="transmembrane region" description="Helical" evidence="9">
    <location>
        <begin position="265"/>
        <end position="286"/>
    </location>
</feature>
<proteinExistence type="inferred from homology"/>
<dbReference type="GO" id="GO:0016020">
    <property type="term" value="C:membrane"/>
    <property type="evidence" value="ECO:0007669"/>
    <property type="project" value="UniProtKB-SubCell"/>
</dbReference>
<feature type="transmembrane region" description="Helical" evidence="9">
    <location>
        <begin position="363"/>
        <end position="381"/>
    </location>
</feature>
<keyword evidence="8 9" id="KW-0472">Membrane</keyword>
<dbReference type="Pfam" id="PF03169">
    <property type="entry name" value="OPT"/>
    <property type="match status" value="2"/>
</dbReference>
<dbReference type="EMBL" id="JAUJYO010000017">
    <property type="protein sequence ID" value="KAK1291126.1"/>
    <property type="molecule type" value="Genomic_DNA"/>
</dbReference>
<evidence type="ECO:0000256" key="7">
    <source>
        <dbReference type="ARBA" id="ARBA00022989"/>
    </source>
</evidence>
<protein>
    <submittedName>
        <fullName evidence="11">Oligopeptide transporter 5</fullName>
    </submittedName>
</protein>
<evidence type="ECO:0000256" key="1">
    <source>
        <dbReference type="ARBA" id="ARBA00004141"/>
    </source>
</evidence>
<evidence type="ECO:0000313" key="11">
    <source>
        <dbReference type="EMBL" id="KAK1291130.1"/>
    </source>
</evidence>
<dbReference type="AlphaFoldDB" id="A0AAV9CQG6"/>
<dbReference type="InterPro" id="IPR004648">
    <property type="entry name" value="Oligpept_transpt"/>
</dbReference>
<accession>A0AAV9CQG6</accession>
<feature type="transmembrane region" description="Helical" evidence="9">
    <location>
        <begin position="114"/>
        <end position="138"/>
    </location>
</feature>
<dbReference type="EMBL" id="JAUJYO010000017">
    <property type="protein sequence ID" value="KAK1291130.1"/>
    <property type="molecule type" value="Genomic_DNA"/>
</dbReference>
<evidence type="ECO:0000313" key="12">
    <source>
        <dbReference type="Proteomes" id="UP001180020"/>
    </source>
</evidence>
<comment type="caution">
    <text evidence="11">The sequence shown here is derived from an EMBL/GenBank/DDBJ whole genome shotgun (WGS) entry which is preliminary data.</text>
</comment>
<feature type="transmembrane region" description="Helical" evidence="9">
    <location>
        <begin position="338"/>
        <end position="356"/>
    </location>
</feature>
<keyword evidence="5" id="KW-0571">Peptide transport</keyword>
<keyword evidence="4 9" id="KW-0812">Transmembrane</keyword>
<dbReference type="PANTHER" id="PTHR22601">
    <property type="entry name" value="ISP4 LIKE PROTEIN"/>
    <property type="match status" value="1"/>
</dbReference>
<evidence type="ECO:0000256" key="9">
    <source>
        <dbReference type="SAM" id="Phobius"/>
    </source>
</evidence>
<comment type="subcellular location">
    <subcellularLocation>
        <location evidence="1">Membrane</location>
        <topology evidence="1">Multi-pass membrane protein</topology>
    </subcellularLocation>
</comment>
<keyword evidence="3" id="KW-0813">Transport</keyword>
<evidence type="ECO:0000256" key="8">
    <source>
        <dbReference type="ARBA" id="ARBA00023136"/>
    </source>
</evidence>
<dbReference type="NCBIfam" id="TIGR00728">
    <property type="entry name" value="OPT_sfam"/>
    <property type="match status" value="1"/>
</dbReference>
<evidence type="ECO:0000256" key="2">
    <source>
        <dbReference type="ARBA" id="ARBA00005484"/>
    </source>
</evidence>
<dbReference type="GO" id="GO:0015031">
    <property type="term" value="P:protein transport"/>
    <property type="evidence" value="ECO:0007669"/>
    <property type="project" value="UniProtKB-KW"/>
</dbReference>
<feature type="transmembrane region" description="Helical" evidence="9">
    <location>
        <begin position="416"/>
        <end position="437"/>
    </location>
</feature>
<reference evidence="11" key="1">
    <citation type="journal article" date="2023" name="Nat. Commun.">
        <title>Diploid and tetraploid genomes of Acorus and the evolution of monocots.</title>
        <authorList>
            <person name="Ma L."/>
            <person name="Liu K.W."/>
            <person name="Li Z."/>
            <person name="Hsiao Y.Y."/>
            <person name="Qi Y."/>
            <person name="Fu T."/>
            <person name="Tang G.D."/>
            <person name="Zhang D."/>
            <person name="Sun W.H."/>
            <person name="Liu D.K."/>
            <person name="Li Y."/>
            <person name="Chen G.Z."/>
            <person name="Liu X.D."/>
            <person name="Liao X.Y."/>
            <person name="Jiang Y.T."/>
            <person name="Yu X."/>
            <person name="Hao Y."/>
            <person name="Huang J."/>
            <person name="Zhao X.W."/>
            <person name="Ke S."/>
            <person name="Chen Y.Y."/>
            <person name="Wu W.L."/>
            <person name="Hsu J.L."/>
            <person name="Lin Y.F."/>
            <person name="Huang M.D."/>
            <person name="Li C.Y."/>
            <person name="Huang L."/>
            <person name="Wang Z.W."/>
            <person name="Zhao X."/>
            <person name="Zhong W.Y."/>
            <person name="Peng D.H."/>
            <person name="Ahmad S."/>
            <person name="Lan S."/>
            <person name="Zhang J.S."/>
            <person name="Tsai W.C."/>
            <person name="Van de Peer Y."/>
            <person name="Liu Z.J."/>
        </authorList>
    </citation>
    <scope>NUCLEOTIDE SEQUENCE</scope>
    <source>
        <strain evidence="11">CP</strain>
    </source>
</reference>
<organism evidence="11 12">
    <name type="scientific">Acorus calamus</name>
    <name type="common">Sweet flag</name>
    <dbReference type="NCBI Taxonomy" id="4465"/>
    <lineage>
        <taxon>Eukaryota</taxon>
        <taxon>Viridiplantae</taxon>
        <taxon>Streptophyta</taxon>
        <taxon>Embryophyta</taxon>
        <taxon>Tracheophyta</taxon>
        <taxon>Spermatophyta</taxon>
        <taxon>Magnoliopsida</taxon>
        <taxon>Liliopsida</taxon>
        <taxon>Acoraceae</taxon>
        <taxon>Acorus</taxon>
    </lineage>
</organism>
<sequence>MAKTLPTEPIRIPFTKWKFSMNPGPFNMKEHALIYTLTSSGYAYTSGLNIVTQMKIFYHHNMNYWITFLVIQTTQDSVTAQIIGSGRHGLGIGSFAFDWTAIAGYLGSPLAYPAFSIVNLMAGFIMSTYIGTPIAYWTNWYNTRRFPMISTDVYDKYGQPYNTSRVINNENGNGLLDSCCSTRWKIDEELRINSPMVVLHHLYINDRVAPVDSFFQIISGYLYSGRPLESLIFQTYGQVALNQAILFMNDFKLCHYMKIPPRSMFLVQVLGTMISTSIQFSIQWYILSSVKNICEPDKLPKGSNWTCPNDRNYFMNNIIWGLVGPSRVFYPSGPYSKLFLFFIVGAISPVLVWILARSFPHKKWITLINIPLIFVGASTAMPPVMPINYWSWFFVGIIFNHFVYRRYKGWWAKYNYVMSNALDAGCAFMAFLLTGALQSFNVYGMSWWGLDVDDHCPLASCPTAPGVVVDGCPIFR</sequence>
<keyword evidence="12" id="KW-1185">Reference proteome</keyword>
<feature type="transmembrane region" description="Helical" evidence="9">
    <location>
        <begin position="90"/>
        <end position="108"/>
    </location>
</feature>
<keyword evidence="6" id="KW-0653">Protein transport</keyword>